<feature type="compositionally biased region" description="Basic and acidic residues" evidence="1">
    <location>
        <begin position="42"/>
        <end position="51"/>
    </location>
</feature>
<dbReference type="EMBL" id="CP026246">
    <property type="protein sequence ID" value="AWP00377.1"/>
    <property type="molecule type" value="Genomic_DNA"/>
</dbReference>
<organism evidence="2 3">
    <name type="scientific">Scophthalmus maximus</name>
    <name type="common">Turbot</name>
    <name type="synonym">Psetta maxima</name>
    <dbReference type="NCBI Taxonomy" id="52904"/>
    <lineage>
        <taxon>Eukaryota</taxon>
        <taxon>Metazoa</taxon>
        <taxon>Chordata</taxon>
        <taxon>Craniata</taxon>
        <taxon>Vertebrata</taxon>
        <taxon>Euteleostomi</taxon>
        <taxon>Actinopterygii</taxon>
        <taxon>Neopterygii</taxon>
        <taxon>Teleostei</taxon>
        <taxon>Neoteleostei</taxon>
        <taxon>Acanthomorphata</taxon>
        <taxon>Carangaria</taxon>
        <taxon>Pleuronectiformes</taxon>
        <taxon>Pleuronectoidei</taxon>
        <taxon>Scophthalmidae</taxon>
        <taxon>Scophthalmus</taxon>
    </lineage>
</organism>
<accession>A0A2U9B8V3</accession>
<name>A0A2U9B8V3_SCOMX</name>
<dbReference type="AlphaFoldDB" id="A0A2U9B8V3"/>
<evidence type="ECO:0000256" key="1">
    <source>
        <dbReference type="SAM" id="MobiDB-lite"/>
    </source>
</evidence>
<proteinExistence type="predicted"/>
<sequence>MKFSAFLNEITRQVLSPMRLTTLGVTDAPRPCSPRQASVRASKIDSSTEKHRQQRSRPASADSLSSSKYSYTTLHTFTFL</sequence>
<gene>
    <name evidence="2" type="ORF">SMAX5B_004094</name>
</gene>
<protein>
    <submittedName>
        <fullName evidence="2">Putative A-agglutinin anchorage subunit-like</fullName>
    </submittedName>
</protein>
<evidence type="ECO:0000313" key="2">
    <source>
        <dbReference type="EMBL" id="AWP00377.1"/>
    </source>
</evidence>
<reference evidence="2 3" key="1">
    <citation type="submission" date="2017-12" db="EMBL/GenBank/DDBJ databases">
        <title>Integrating genomic resources of turbot (Scophthalmus maximus) in depth evaluation of genetic and physical mapping variation across individuals.</title>
        <authorList>
            <person name="Martinez P."/>
        </authorList>
    </citation>
    <scope>NUCLEOTIDE SEQUENCE [LARGE SCALE GENOMIC DNA]</scope>
</reference>
<keyword evidence="3" id="KW-1185">Reference proteome</keyword>
<evidence type="ECO:0000313" key="3">
    <source>
        <dbReference type="Proteomes" id="UP000246464"/>
    </source>
</evidence>
<dbReference type="Proteomes" id="UP000246464">
    <property type="component" value="Chromosome 4"/>
</dbReference>
<feature type="compositionally biased region" description="Low complexity" evidence="1">
    <location>
        <begin position="56"/>
        <end position="66"/>
    </location>
</feature>
<feature type="region of interest" description="Disordered" evidence="1">
    <location>
        <begin position="26"/>
        <end position="66"/>
    </location>
</feature>